<evidence type="ECO:0000256" key="1">
    <source>
        <dbReference type="SAM" id="MobiDB-lite"/>
    </source>
</evidence>
<dbReference type="AlphaFoldDB" id="A0A975XYM9"/>
<evidence type="ECO:0000313" key="3">
    <source>
        <dbReference type="Proteomes" id="UP000683575"/>
    </source>
</evidence>
<proteinExistence type="predicted"/>
<reference evidence="2" key="1">
    <citation type="submission" date="2021-06" db="EMBL/GenBank/DDBJ databases">
        <title>Complete genome sequence of Nocardioides sp. G188.</title>
        <authorList>
            <person name="Im W.-T."/>
        </authorList>
    </citation>
    <scope>NUCLEOTIDE SEQUENCE</scope>
    <source>
        <strain evidence="2">G188</strain>
    </source>
</reference>
<dbReference type="RefSeq" id="WP_216937565.1">
    <property type="nucleotide sequence ID" value="NZ_CP077062.1"/>
</dbReference>
<protein>
    <recommendedName>
        <fullName evidence="4">Polyketide cyclase</fullName>
    </recommendedName>
</protein>
<sequence length="157" mass="17430">MSNDNSITVQREIPASAKEIFDVLSNPHRHTDLDGSGFMRGLHHGDRLERVGQKFTMNMTGDHMGGEYQTDNFVSAFDHDKMIGWKTAPAGAEPPGWEWLWELQPDGSGSTQVSLTYDWSKVTDPDLLAKIKFPPGQQVRPGAEPRPAGRGGERQLT</sequence>
<dbReference type="Proteomes" id="UP000683575">
    <property type="component" value="Chromosome"/>
</dbReference>
<gene>
    <name evidence="2" type="ORF">KRR39_13370</name>
</gene>
<evidence type="ECO:0000313" key="2">
    <source>
        <dbReference type="EMBL" id="QWZ06562.1"/>
    </source>
</evidence>
<organism evidence="2 3">
    <name type="scientific">Nocardioides panacis</name>
    <dbReference type="NCBI Taxonomy" id="2849501"/>
    <lineage>
        <taxon>Bacteria</taxon>
        <taxon>Bacillati</taxon>
        <taxon>Actinomycetota</taxon>
        <taxon>Actinomycetes</taxon>
        <taxon>Propionibacteriales</taxon>
        <taxon>Nocardioidaceae</taxon>
        <taxon>Nocardioides</taxon>
    </lineage>
</organism>
<accession>A0A975XYM9</accession>
<dbReference type="KEGG" id="nps:KRR39_13370"/>
<name>A0A975XYM9_9ACTN</name>
<dbReference type="EMBL" id="CP077062">
    <property type="protein sequence ID" value="QWZ06562.1"/>
    <property type="molecule type" value="Genomic_DNA"/>
</dbReference>
<feature type="region of interest" description="Disordered" evidence="1">
    <location>
        <begin position="131"/>
        <end position="157"/>
    </location>
</feature>
<keyword evidence="3" id="KW-1185">Reference proteome</keyword>
<evidence type="ECO:0008006" key="4">
    <source>
        <dbReference type="Google" id="ProtNLM"/>
    </source>
</evidence>